<evidence type="ECO:0000313" key="2">
    <source>
        <dbReference type="Proteomes" id="UP000051952"/>
    </source>
</evidence>
<organism evidence="1 2">
    <name type="scientific">Bodo saltans</name>
    <name type="common">Flagellated protozoan</name>
    <dbReference type="NCBI Taxonomy" id="75058"/>
    <lineage>
        <taxon>Eukaryota</taxon>
        <taxon>Discoba</taxon>
        <taxon>Euglenozoa</taxon>
        <taxon>Kinetoplastea</taxon>
        <taxon>Metakinetoplastina</taxon>
        <taxon>Eubodonida</taxon>
        <taxon>Bodonidae</taxon>
        <taxon>Bodo</taxon>
    </lineage>
</organism>
<evidence type="ECO:0000313" key="1">
    <source>
        <dbReference type="EMBL" id="CUG33206.1"/>
    </source>
</evidence>
<accession>A0A0S4J1K2</accession>
<name>A0A0S4J1K2_BODSA</name>
<dbReference type="EMBL" id="CYKH01000754">
    <property type="protein sequence ID" value="CUG33206.1"/>
    <property type="molecule type" value="Genomic_DNA"/>
</dbReference>
<gene>
    <name evidence="1" type="ORF">BSAL_77810</name>
</gene>
<dbReference type="AlphaFoldDB" id="A0A0S4J1K2"/>
<protein>
    <submittedName>
        <fullName evidence="1">Uncharacterized protein</fullName>
    </submittedName>
</protein>
<reference evidence="2" key="1">
    <citation type="submission" date="2015-09" db="EMBL/GenBank/DDBJ databases">
        <authorList>
            <consortium name="Pathogen Informatics"/>
        </authorList>
    </citation>
    <scope>NUCLEOTIDE SEQUENCE [LARGE SCALE GENOMIC DNA]</scope>
    <source>
        <strain evidence="2">Lake Konstanz</strain>
    </source>
</reference>
<sequence length="735" mass="78522">MLVIGNDTTVPTFWLHAIPTAAATSSELVNFFDSRFELCIRFSCAGVTCSSNTNPTVCSSGSSVRPGQFRFQSVVLATGSWYFSAYSLTFTPLDEVVLFPAATPLFFCANVTQPLTFRNISSVRFSPRVNRGLLYHRKTICAAVGITLDPITVHAFPVKNSSLLEQGGLVADPTILDGTAAVFRLRVLSGASQDSASVISTWNISVFVNNPAEATFRNVTISKYIPSASIVIDVVQQGVVVYNYLVLFLNLAAAPINLCSLEIPQQRNQPFLFTLGMAWGATVSVGASMPTIFVAARRSDGSYSEGLGGGDFFSPLLVSAVGYSVEGKPFPLSGGTTTPLANGVASFSSLVLAAGSASYEFMWIQFQITSGGTTVATCLSFPLKLSRSATAVRFAIDQRGESRFSVAGSLQYGTVNSALPPIRLVLQDSYFHRILPTSIKTAVVSVRSCYSDWETITSTGLSSIIPWCSNVTESVPVSLSGATSVSFSQTGIASLTNVTFSPNFVFANASTVVNVLMVISVDDAAIYFPLVLSHPSAPPLRSVVRFQPGVTASLFTANFQSTHAVLGSPLPPIILLLMFPNGTIDRRNVSLSVSVSCAGAVLRHATSYFQYGVGQVPGVVVEHSHTSVIRLSFLIYLIESSTGARVRMHKLESGAIQLVSFTKLSTADASSLPFALQFSRTRGFISYGVTKQDVLNSTILPPFEVALVRADHLLAKKKKKSSSGRSEAVDTRNVV</sequence>
<keyword evidence="2" id="KW-1185">Reference proteome</keyword>
<dbReference type="Proteomes" id="UP000051952">
    <property type="component" value="Unassembled WGS sequence"/>
</dbReference>
<dbReference type="VEuPathDB" id="TriTrypDB:BSAL_77810"/>
<proteinExistence type="predicted"/>